<sequence length="213" mass="23277">MPSREFPAPPNLSDLLKFFESNEGKARVNRQNGGHVSRVKPQRNSQAVGSKHLKASRVLNTASTSTPVTAVNCQLSKAVANEHKSIRDVKIPHDQGWNSSTQVSEAPVKTLRHQILSRAYQPPAPVYVVPSEASGLMDRLSKGTISSRSKLKSQVDPTQGGQVGSVGNGERSSGMKPGSPDTRGLDAIQTLLYYRKEVEKRRQLDTSYTKTDE</sequence>
<comment type="caution">
    <text evidence="2">The sequence shown here is derived from an EMBL/GenBank/DDBJ whole genome shotgun (WGS) entry which is preliminary data.</text>
</comment>
<feature type="region of interest" description="Disordered" evidence="1">
    <location>
        <begin position="144"/>
        <end position="185"/>
    </location>
</feature>
<feature type="region of interest" description="Disordered" evidence="1">
    <location>
        <begin position="27"/>
        <end position="51"/>
    </location>
</feature>
<evidence type="ECO:0000256" key="1">
    <source>
        <dbReference type="SAM" id="MobiDB-lite"/>
    </source>
</evidence>
<evidence type="ECO:0000313" key="3">
    <source>
        <dbReference type="Proteomes" id="UP000198211"/>
    </source>
</evidence>
<organism evidence="2 3">
    <name type="scientific">Phytophthora megakarya</name>
    <dbReference type="NCBI Taxonomy" id="4795"/>
    <lineage>
        <taxon>Eukaryota</taxon>
        <taxon>Sar</taxon>
        <taxon>Stramenopiles</taxon>
        <taxon>Oomycota</taxon>
        <taxon>Peronosporomycetes</taxon>
        <taxon>Peronosporales</taxon>
        <taxon>Peronosporaceae</taxon>
        <taxon>Phytophthora</taxon>
    </lineage>
</organism>
<dbReference type="OrthoDB" id="167735at2759"/>
<dbReference type="Proteomes" id="UP000198211">
    <property type="component" value="Unassembled WGS sequence"/>
</dbReference>
<proteinExistence type="predicted"/>
<reference evidence="3" key="1">
    <citation type="submission" date="2017-03" db="EMBL/GenBank/DDBJ databases">
        <title>Phytopthora megakarya and P. palmivora, two closely related causual agents of cacao black pod achieved similar genome size and gene model numbers by different mechanisms.</title>
        <authorList>
            <person name="Ali S."/>
            <person name="Shao J."/>
            <person name="Larry D.J."/>
            <person name="Kronmiller B."/>
            <person name="Shen D."/>
            <person name="Strem M.D."/>
            <person name="Melnick R.L."/>
            <person name="Guiltinan M.J."/>
            <person name="Tyler B.M."/>
            <person name="Meinhardt L.W."/>
            <person name="Bailey B.A."/>
        </authorList>
    </citation>
    <scope>NUCLEOTIDE SEQUENCE [LARGE SCALE GENOMIC DNA]</scope>
    <source>
        <strain evidence="3">zdho120</strain>
    </source>
</reference>
<accession>A0A225VUK1</accession>
<evidence type="ECO:0000313" key="2">
    <source>
        <dbReference type="EMBL" id="OWZ09015.1"/>
    </source>
</evidence>
<dbReference type="EMBL" id="NBNE01002945">
    <property type="protein sequence ID" value="OWZ09015.1"/>
    <property type="molecule type" value="Genomic_DNA"/>
</dbReference>
<protein>
    <submittedName>
        <fullName evidence="2">Uncharacterized protein</fullName>
    </submittedName>
</protein>
<keyword evidence="3" id="KW-1185">Reference proteome</keyword>
<gene>
    <name evidence="2" type="ORF">PHMEG_00018350</name>
</gene>
<dbReference type="AlphaFoldDB" id="A0A225VUK1"/>
<name>A0A225VUK1_9STRA</name>